<feature type="region of interest" description="Disordered" evidence="2">
    <location>
        <begin position="83"/>
        <end position="102"/>
    </location>
</feature>
<comment type="caution">
    <text evidence="3">The sequence shown here is derived from an EMBL/GenBank/DDBJ whole genome shotgun (WGS) entry which is preliminary data.</text>
</comment>
<feature type="coiled-coil region" evidence="1">
    <location>
        <begin position="4"/>
        <end position="31"/>
    </location>
</feature>
<gene>
    <name evidence="3" type="ORF">JD844_004039</name>
</gene>
<keyword evidence="4" id="KW-1185">Reference proteome</keyword>
<evidence type="ECO:0000313" key="4">
    <source>
        <dbReference type="Proteomes" id="UP000826234"/>
    </source>
</evidence>
<accession>A0ABQ7TMW3</accession>
<evidence type="ECO:0000313" key="3">
    <source>
        <dbReference type="EMBL" id="KAH0630802.1"/>
    </source>
</evidence>
<organism evidence="3 4">
    <name type="scientific">Phrynosoma platyrhinos</name>
    <name type="common">Desert horned lizard</name>
    <dbReference type="NCBI Taxonomy" id="52577"/>
    <lineage>
        <taxon>Eukaryota</taxon>
        <taxon>Metazoa</taxon>
        <taxon>Chordata</taxon>
        <taxon>Craniata</taxon>
        <taxon>Vertebrata</taxon>
        <taxon>Euteleostomi</taxon>
        <taxon>Lepidosauria</taxon>
        <taxon>Squamata</taxon>
        <taxon>Bifurcata</taxon>
        <taxon>Unidentata</taxon>
        <taxon>Episquamata</taxon>
        <taxon>Toxicofera</taxon>
        <taxon>Iguania</taxon>
        <taxon>Phrynosomatidae</taxon>
        <taxon>Phrynosomatinae</taxon>
        <taxon>Phrynosoma</taxon>
    </lineage>
</organism>
<feature type="region of interest" description="Disordered" evidence="2">
    <location>
        <begin position="371"/>
        <end position="445"/>
    </location>
</feature>
<name>A0ABQ7TMW3_PHRPL</name>
<evidence type="ECO:0000256" key="2">
    <source>
        <dbReference type="SAM" id="MobiDB-lite"/>
    </source>
</evidence>
<feature type="compositionally biased region" description="Basic and acidic residues" evidence="2">
    <location>
        <begin position="379"/>
        <end position="407"/>
    </location>
</feature>
<dbReference type="EMBL" id="JAIPUX010000415">
    <property type="protein sequence ID" value="KAH0630802.1"/>
    <property type="molecule type" value="Genomic_DNA"/>
</dbReference>
<sequence>MNKMKQLEVTIEALQKEKVELFQRIRGAEECLRIIAQEKSYLKLLVADLQSDRDIANRNMVGLSKTIEKTVAAEAKGVTFSDKSTQLSDSQEMQDQANKEASQKVEQLTAELNLQLSEKEQLLADNKWRKENLQQVVTDNAYLKKVMAVFWDTVSSLKTENECLRRRLIMIIDKDIAKFERRRLLHCNHIQTHPAPEKKPLVERYLQDFVQLLPQGRNLADFVFLAPFVCLLQTRRLHCQVQVPDILLKQIRRETGEVHIVVIAVLEPDGVIILQDVSNLEQELLAIEGKVRELERGKKERKIYMDNCTIVFHVQDFEKGVRNDTKVLQDFLEVLRYKSKALTKARSEVVARHACICWEVQAVLLSCRETPEQQNQEQETPKDPGAEASGAHELEEEEEAKKLEHNLSTENLLLNPDPLNSQGKQGQRRQQVGEQGSSDKSPAQP</sequence>
<reference evidence="3 4" key="1">
    <citation type="journal article" date="2022" name="Gigascience">
        <title>A chromosome-level genome assembly and annotation of the desert horned lizard, Phrynosoma platyrhinos, provides insight into chromosomal rearrangements among reptiles.</title>
        <authorList>
            <person name="Koochekian N."/>
            <person name="Ascanio A."/>
            <person name="Farleigh K."/>
            <person name="Card D.C."/>
            <person name="Schield D.R."/>
            <person name="Castoe T.A."/>
            <person name="Jezkova T."/>
        </authorList>
    </citation>
    <scope>NUCLEOTIDE SEQUENCE [LARGE SCALE GENOMIC DNA]</scope>
    <source>
        <strain evidence="3">NK-2021</strain>
    </source>
</reference>
<keyword evidence="1" id="KW-0175">Coiled coil</keyword>
<dbReference type="Proteomes" id="UP000826234">
    <property type="component" value="Unassembled WGS sequence"/>
</dbReference>
<protein>
    <submittedName>
        <fullName evidence="3">Uncharacterized protein</fullName>
    </submittedName>
</protein>
<proteinExistence type="predicted"/>
<feature type="compositionally biased region" description="Polar residues" evidence="2">
    <location>
        <begin position="83"/>
        <end position="96"/>
    </location>
</feature>
<evidence type="ECO:0000256" key="1">
    <source>
        <dbReference type="SAM" id="Coils"/>
    </source>
</evidence>
<feature type="compositionally biased region" description="Low complexity" evidence="2">
    <location>
        <begin position="422"/>
        <end position="436"/>
    </location>
</feature>